<dbReference type="EMBL" id="JH793110">
    <property type="protein sequence ID" value="ELQ32764.1"/>
    <property type="molecule type" value="Genomic_DNA"/>
</dbReference>
<feature type="compositionally biased region" description="Polar residues" evidence="1">
    <location>
        <begin position="201"/>
        <end position="210"/>
    </location>
</feature>
<gene>
    <name evidence="2" type="ORF">OOU_Y34scaffold01045g2</name>
</gene>
<reference evidence="2" key="1">
    <citation type="journal article" date="2012" name="PLoS Genet.">
        <title>Comparative analysis of the genomes of two field isolates of the rice blast fungus Magnaporthe oryzae.</title>
        <authorList>
            <person name="Xue M."/>
            <person name="Yang J."/>
            <person name="Li Z."/>
            <person name="Hu S."/>
            <person name="Yao N."/>
            <person name="Dean R.A."/>
            <person name="Zhao W."/>
            <person name="Shen M."/>
            <person name="Zhang H."/>
            <person name="Li C."/>
            <person name="Liu L."/>
            <person name="Cao L."/>
            <person name="Xu X."/>
            <person name="Xing Y."/>
            <person name="Hsiang T."/>
            <person name="Zhang Z."/>
            <person name="Xu J.R."/>
            <person name="Peng Y.L."/>
        </authorList>
    </citation>
    <scope>NUCLEOTIDE SEQUENCE</scope>
    <source>
        <strain evidence="2">Y34</strain>
    </source>
</reference>
<evidence type="ECO:0000256" key="1">
    <source>
        <dbReference type="SAM" id="MobiDB-lite"/>
    </source>
</evidence>
<name>A0AA97PFK4_PYRO3</name>
<protein>
    <submittedName>
        <fullName evidence="2">Uncharacterized protein</fullName>
    </submittedName>
</protein>
<dbReference type="Proteomes" id="UP000011086">
    <property type="component" value="Unassembled WGS sequence"/>
</dbReference>
<organism evidence="2">
    <name type="scientific">Pyricularia oryzae (strain Y34)</name>
    <name type="common">Rice blast fungus</name>
    <name type="synonym">Magnaporthe oryzae</name>
    <dbReference type="NCBI Taxonomy" id="1143189"/>
    <lineage>
        <taxon>Eukaryota</taxon>
        <taxon>Fungi</taxon>
        <taxon>Dikarya</taxon>
        <taxon>Ascomycota</taxon>
        <taxon>Pezizomycotina</taxon>
        <taxon>Sordariomycetes</taxon>
        <taxon>Sordariomycetidae</taxon>
        <taxon>Magnaporthales</taxon>
        <taxon>Pyriculariaceae</taxon>
        <taxon>Pyricularia</taxon>
    </lineage>
</organism>
<sequence>MQHDKLVDESEVQLQDAARNVALAKAIRKLGKQYREAIINVHIWTNLRYCEKSLKNLHFMQFLRLAQSCGEREAKEFAKVTPFTTTSFDSGTAGAEADGSLSPCETPLGKNYPIGHPTAIVEPVPTFSYPLAAGSTIPLPPIGQQAILASPISQSGLALTLTKRFEPRAVSTYHRIDVSRLCHDDTPYQSSAPPYRAQDIPSPTNHNPSDANIPKIHYIGSVWDVYQEQLRQFESLQPDLQDILRLLVFVGGWAPEILFTGIGKQWGSNGELESLVEETPTPQEVKLNLKILEQKTCVSSAVEGQTMYLVNPIVFKSVEAHTPNKAEWRRRAIDTVLRVFPTDHYMEPINFAQIVRAMIPCLNRVLCYFFEGTTTEHPERLVRVCRAASLFRDSAWKIFLTRIASQVATSLDNNQLAVEIGLRQVSLSRSTYKEYSSVGLHAGIKSLDVRCAYGNAIFGKALLSEARARLFNCKGHQSVEEALSRFRSFTGTSTLEKYIFVESELLIATSLRHEGKFKEAGERLFGLFNKAHPSSLRISSAWSEIQCELGFISQATNFLVSEYLSLRLNSFSSGGKRHLLAIANAYLMEALWEKHKNMTVNSRSLSAAESIFSSFRDLPCSNMSANHSLFAVLSGLGMINLMRSEWVAALSYWEEAANVADQWLRNHKSARMVVLYAQSEIYFRLGDTKAHSLATESGKLFLQHGRHYQFVGHGSIWLDVLGDYAQEGGRPRMAPILDQNIAAS</sequence>
<feature type="region of interest" description="Disordered" evidence="1">
    <location>
        <begin position="187"/>
        <end position="211"/>
    </location>
</feature>
<accession>A0AA97PFK4</accession>
<evidence type="ECO:0000313" key="2">
    <source>
        <dbReference type="EMBL" id="ELQ32764.1"/>
    </source>
</evidence>
<dbReference type="AlphaFoldDB" id="A0AA97PFK4"/>
<proteinExistence type="predicted"/>